<feature type="transmembrane region" description="Helical" evidence="1">
    <location>
        <begin position="43"/>
        <end position="71"/>
    </location>
</feature>
<feature type="transmembrane region" description="Helical" evidence="1">
    <location>
        <begin position="6"/>
        <end position="31"/>
    </location>
</feature>
<proteinExistence type="predicted"/>
<comment type="caution">
    <text evidence="2">The sequence shown here is derived from an EMBL/GenBank/DDBJ whole genome shotgun (WGS) entry which is preliminary data.</text>
</comment>
<dbReference type="RefSeq" id="WP_115551630.1">
    <property type="nucleotide sequence ID" value="NZ_CARPNY010000020.1"/>
</dbReference>
<evidence type="ECO:0000313" key="3">
    <source>
        <dbReference type="Proteomes" id="UP000256650"/>
    </source>
</evidence>
<keyword evidence="1" id="KW-0812">Transmembrane</keyword>
<keyword evidence="3" id="KW-1185">Reference proteome</keyword>
<organism evidence="2 3">
    <name type="scientific">Helicobacter ganmani</name>
    <dbReference type="NCBI Taxonomy" id="60246"/>
    <lineage>
        <taxon>Bacteria</taxon>
        <taxon>Pseudomonadati</taxon>
        <taxon>Campylobacterota</taxon>
        <taxon>Epsilonproteobacteria</taxon>
        <taxon>Campylobacterales</taxon>
        <taxon>Helicobacteraceae</taxon>
        <taxon>Helicobacter</taxon>
    </lineage>
</organism>
<evidence type="ECO:0000256" key="1">
    <source>
        <dbReference type="SAM" id="Phobius"/>
    </source>
</evidence>
<dbReference type="EMBL" id="NXLS01000004">
    <property type="protein sequence ID" value="RDU63097.1"/>
    <property type="molecule type" value="Genomic_DNA"/>
</dbReference>
<gene>
    <name evidence="2" type="ORF">CQA43_05490</name>
</gene>
<keyword evidence="1" id="KW-1133">Transmembrane helix</keyword>
<protein>
    <submittedName>
        <fullName evidence="2">Uncharacterized protein</fullName>
    </submittedName>
</protein>
<sequence length="72" mass="7648">MNSVGNFAIVLGILCLVSIVVLAITAISVSKSGGKLTSFEKKILFAVAFLLCSGIILLYIFSNLSLFFALFS</sequence>
<name>A0A3D8ID51_9HELI</name>
<accession>A0A3D8ID51</accession>
<dbReference type="Proteomes" id="UP000256650">
    <property type="component" value="Unassembled WGS sequence"/>
</dbReference>
<evidence type="ECO:0000313" key="2">
    <source>
        <dbReference type="EMBL" id="RDU63097.1"/>
    </source>
</evidence>
<keyword evidence="1" id="KW-0472">Membrane</keyword>
<dbReference type="OrthoDB" id="5326029at2"/>
<reference evidence="2 3" key="1">
    <citation type="submission" date="2018-04" db="EMBL/GenBank/DDBJ databases">
        <title>Novel Campyloabacter and Helicobacter Species and Strains.</title>
        <authorList>
            <person name="Mannion A.J."/>
            <person name="Shen Z."/>
            <person name="Fox J.G."/>
        </authorList>
    </citation>
    <scope>NUCLEOTIDE SEQUENCE [LARGE SCALE GENOMIC DNA]</scope>
    <source>
        <strain evidence="2 3">MIT 99-5101</strain>
    </source>
</reference>
<dbReference type="AlphaFoldDB" id="A0A3D8ID51"/>